<dbReference type="SUPFAM" id="SSF101327">
    <property type="entry name" value="YgfB-like"/>
    <property type="match status" value="1"/>
</dbReference>
<dbReference type="NCBIfam" id="TIGR02292">
    <property type="entry name" value="ygfB_yecA"/>
    <property type="match status" value="1"/>
</dbReference>
<dbReference type="InterPro" id="IPR011978">
    <property type="entry name" value="YgfB-like"/>
</dbReference>
<dbReference type="Gene3D" id="1.20.120.740">
    <property type="entry name" value="YgfB uncharacterised protein family UPF0149, PF03695"/>
    <property type="match status" value="1"/>
</dbReference>
<evidence type="ECO:0000313" key="2">
    <source>
        <dbReference type="Proteomes" id="UP001163739"/>
    </source>
</evidence>
<organism evidence="1 2">
    <name type="scientific">Alkalimarinus alittae</name>
    <dbReference type="NCBI Taxonomy" id="2961619"/>
    <lineage>
        <taxon>Bacteria</taxon>
        <taxon>Pseudomonadati</taxon>
        <taxon>Pseudomonadota</taxon>
        <taxon>Gammaproteobacteria</taxon>
        <taxon>Alteromonadales</taxon>
        <taxon>Alteromonadaceae</taxon>
        <taxon>Alkalimarinus</taxon>
    </lineage>
</organism>
<dbReference type="Pfam" id="PF03695">
    <property type="entry name" value="UPF0149"/>
    <property type="match status" value="1"/>
</dbReference>
<dbReference type="InterPro" id="IPR036255">
    <property type="entry name" value="YgfB-like_sf"/>
</dbReference>
<dbReference type="EMBL" id="CP100390">
    <property type="protein sequence ID" value="UZE94705.1"/>
    <property type="molecule type" value="Genomic_DNA"/>
</dbReference>
<evidence type="ECO:0000313" key="1">
    <source>
        <dbReference type="EMBL" id="UZE94705.1"/>
    </source>
</evidence>
<accession>A0ABY6MY28</accession>
<sequence>MSESFQSSVSDHDIDTLEDILFEDEFAEDTLDYFGVHGLACAFVVGPIKITDKAITELVFNEHKGISPEKLTEAEAIIAKLRNGISAELSAGRTIELPFDDAEEEYYQEALTNWCAGFVEGFLDHEAAWFERSQDLVAELLLPIMSLSQLFNDEDFSEINNNEKIMDQFEEQLPELMTDLFLFFHSENK</sequence>
<proteinExistence type="predicted"/>
<gene>
    <name evidence="1" type="ORF">NKI27_11495</name>
</gene>
<keyword evidence="2" id="KW-1185">Reference proteome</keyword>
<name>A0ABY6MY28_9ALTE</name>
<reference evidence="1" key="1">
    <citation type="submission" date="2022-06" db="EMBL/GenBank/DDBJ databases">
        <title>Alkalimarinus sp. nov., isolated from gut of a Alitta virens.</title>
        <authorList>
            <person name="Yang A.I."/>
            <person name="Shin N.-R."/>
        </authorList>
    </citation>
    <scope>NUCLEOTIDE SEQUENCE</scope>
    <source>
        <strain evidence="1">A2M4</strain>
    </source>
</reference>
<dbReference type="RefSeq" id="WP_265046198.1">
    <property type="nucleotide sequence ID" value="NZ_CP100390.1"/>
</dbReference>
<dbReference type="Proteomes" id="UP001163739">
    <property type="component" value="Chromosome"/>
</dbReference>
<protein>
    <submittedName>
        <fullName evidence="1">YecA family protein</fullName>
    </submittedName>
</protein>